<organism evidence="4 5">
    <name type="scientific">Dreissena polymorpha</name>
    <name type="common">Zebra mussel</name>
    <name type="synonym">Mytilus polymorpha</name>
    <dbReference type="NCBI Taxonomy" id="45954"/>
    <lineage>
        <taxon>Eukaryota</taxon>
        <taxon>Metazoa</taxon>
        <taxon>Spiralia</taxon>
        <taxon>Lophotrochozoa</taxon>
        <taxon>Mollusca</taxon>
        <taxon>Bivalvia</taxon>
        <taxon>Autobranchia</taxon>
        <taxon>Heteroconchia</taxon>
        <taxon>Euheterodonta</taxon>
        <taxon>Imparidentia</taxon>
        <taxon>Neoheterodontei</taxon>
        <taxon>Myida</taxon>
        <taxon>Dreissenoidea</taxon>
        <taxon>Dreissenidae</taxon>
        <taxon>Dreissena</taxon>
    </lineage>
</organism>
<proteinExistence type="predicted"/>
<keyword evidence="2" id="KW-0732">Signal</keyword>
<dbReference type="PANTHER" id="PTHR19324:SF33">
    <property type="entry name" value="MUCIN-5AC"/>
    <property type="match status" value="1"/>
</dbReference>
<protein>
    <recommendedName>
        <fullName evidence="3">MACPF domain-containing protein</fullName>
    </recommendedName>
</protein>
<dbReference type="Proteomes" id="UP000828390">
    <property type="component" value="Unassembled WGS sequence"/>
</dbReference>
<dbReference type="PROSITE" id="PS51412">
    <property type="entry name" value="MACPF_2"/>
    <property type="match status" value="1"/>
</dbReference>
<dbReference type="InterPro" id="IPR020864">
    <property type="entry name" value="MACPF"/>
</dbReference>
<dbReference type="Pfam" id="PF16977">
    <property type="entry name" value="ApeC"/>
    <property type="match status" value="1"/>
</dbReference>
<evidence type="ECO:0000256" key="2">
    <source>
        <dbReference type="SAM" id="SignalP"/>
    </source>
</evidence>
<accession>A0A9D3YV13</accession>
<dbReference type="PANTHER" id="PTHR19324">
    <property type="entry name" value="PERFORIN-LIKE PROTEIN 1"/>
    <property type="match status" value="1"/>
</dbReference>
<dbReference type="InterPro" id="IPR031569">
    <property type="entry name" value="ApeC"/>
</dbReference>
<evidence type="ECO:0000259" key="3">
    <source>
        <dbReference type="PROSITE" id="PS51412"/>
    </source>
</evidence>
<name>A0A9D3YV13_DREPO</name>
<dbReference type="EMBL" id="JAIWYP010000015">
    <property type="protein sequence ID" value="KAH3704683.1"/>
    <property type="molecule type" value="Genomic_DNA"/>
</dbReference>
<comment type="caution">
    <text evidence="4">The sequence shown here is derived from an EMBL/GenBank/DDBJ whole genome shotgun (WGS) entry which is preliminary data.</text>
</comment>
<dbReference type="AlphaFoldDB" id="A0A9D3YV13"/>
<evidence type="ECO:0000313" key="4">
    <source>
        <dbReference type="EMBL" id="KAH3704683.1"/>
    </source>
</evidence>
<feature type="chain" id="PRO_5038934564" description="MACPF domain-containing protein" evidence="2">
    <location>
        <begin position="16"/>
        <end position="592"/>
    </location>
</feature>
<evidence type="ECO:0000313" key="5">
    <source>
        <dbReference type="Proteomes" id="UP000828390"/>
    </source>
</evidence>
<evidence type="ECO:0000256" key="1">
    <source>
        <dbReference type="SAM" id="MobiDB-lite"/>
    </source>
</evidence>
<keyword evidence="5" id="KW-1185">Reference proteome</keyword>
<gene>
    <name evidence="4" type="ORF">DPMN_079745</name>
</gene>
<feature type="compositionally biased region" description="Gly residues" evidence="1">
    <location>
        <begin position="30"/>
        <end position="46"/>
    </location>
</feature>
<dbReference type="Pfam" id="PF01823">
    <property type="entry name" value="MACPF"/>
    <property type="match status" value="1"/>
</dbReference>
<feature type="region of interest" description="Disordered" evidence="1">
    <location>
        <begin position="21"/>
        <end position="51"/>
    </location>
</feature>
<sequence length="592" mass="65330">MILTLFIIGLVGARGQISSTQVSSTNGTVASGGGSTGGSPGTGAGGQMPQMMFPSAPSAIRHVGVSYNILKGNPDGEYWSTGGEDPGVDITRKIFTISAGYQPPEIIVDHHDNCLMSHGFTLFYNPQSYQDKLFTTVQTSGSADAALKPFAFSLSSAYQAVVQQTSKHHYIFQDATTFCTIGHVRYSMHLAETDHYPVTREFASEVCHLPATYDKATYMTFVETWGTHVVTEIDIGKIFTNRFVARLRDIFNFVMFNVTDDISMAGPQDGYQSSYVIDLDAFKYRHEYKFIVGVMEDQLAIGDFYHNDVIGKTVQTIDVALDIKYWAFIQYFISQGMCPADAASKLPTWQANIVRALKEYPTFKQATQPPKLPLSMPATWPLGTYSVPKPASGCPTGFVEGTVTVSQPQHSGSGPTGLHLDGTLAKDSYGLKYCTKEDPSPSEYDIYWPRGDYCIQQYDSMCPYAFRTGKIKMRASSASTTSGIVPTGTYGSTSTELIFCCRNDTVYSHEMFMPTDKPFYLFRNQHGCQQVHGMAVTDETLTFYNDVSATGSIGQTFLAGSYPYVETVGQQSNYGALQYKLHFCYYTQLITK</sequence>
<reference evidence="4" key="2">
    <citation type="submission" date="2020-11" db="EMBL/GenBank/DDBJ databases">
        <authorList>
            <person name="McCartney M.A."/>
            <person name="Auch B."/>
            <person name="Kono T."/>
            <person name="Mallez S."/>
            <person name="Becker A."/>
            <person name="Gohl D.M."/>
            <person name="Silverstein K.A.T."/>
            <person name="Koren S."/>
            <person name="Bechman K.B."/>
            <person name="Herman A."/>
            <person name="Abrahante J.E."/>
            <person name="Garbe J."/>
        </authorList>
    </citation>
    <scope>NUCLEOTIDE SEQUENCE</scope>
    <source>
        <strain evidence="4">Duluth1</strain>
        <tissue evidence="4">Whole animal</tissue>
    </source>
</reference>
<feature type="signal peptide" evidence="2">
    <location>
        <begin position="1"/>
        <end position="15"/>
    </location>
</feature>
<feature type="domain" description="MACPF" evidence="3">
    <location>
        <begin position="46"/>
        <end position="364"/>
    </location>
</feature>
<reference evidence="4" key="1">
    <citation type="journal article" date="2019" name="bioRxiv">
        <title>The Genome of the Zebra Mussel, Dreissena polymorpha: A Resource for Invasive Species Research.</title>
        <authorList>
            <person name="McCartney M.A."/>
            <person name="Auch B."/>
            <person name="Kono T."/>
            <person name="Mallez S."/>
            <person name="Zhang Y."/>
            <person name="Obille A."/>
            <person name="Becker A."/>
            <person name="Abrahante J.E."/>
            <person name="Garbe J."/>
            <person name="Badalamenti J.P."/>
            <person name="Herman A."/>
            <person name="Mangelson H."/>
            <person name="Liachko I."/>
            <person name="Sullivan S."/>
            <person name="Sone E.D."/>
            <person name="Koren S."/>
            <person name="Silverstein K.A.T."/>
            <person name="Beckman K.B."/>
            <person name="Gohl D.M."/>
        </authorList>
    </citation>
    <scope>NUCLEOTIDE SEQUENCE</scope>
    <source>
        <strain evidence="4">Duluth1</strain>
        <tissue evidence="4">Whole animal</tissue>
    </source>
</reference>